<sequence length="210" mass="23073">MVVISCLLSLNFLSFLFLNSIQTLCKIILLLGGLSVCLFFFLHLFNDLYPATVTRQIQTSSIPVPPPTSTPCSSGYITWYSSCYKLVSEPKTWEEAQQACVKEGGNLASVDMSYDQAFISAAVQTQAVALLLQAGSDSYKWSDGWPVFFTHWGPGEPTNHEGEGCVSMHAPSHFIQGTWNDTACAAAKPYICKITKAHSSNSQHSQFRAM</sequence>
<evidence type="ECO:0000256" key="2">
    <source>
        <dbReference type="SAM" id="Phobius"/>
    </source>
</evidence>
<proteinExistence type="predicted"/>
<reference evidence="4" key="1">
    <citation type="submission" date="2025-08" db="UniProtKB">
        <authorList>
            <consortium name="Ensembl"/>
        </authorList>
    </citation>
    <scope>IDENTIFICATION</scope>
</reference>
<evidence type="ECO:0000313" key="5">
    <source>
        <dbReference type="Proteomes" id="UP000694427"/>
    </source>
</evidence>
<organism evidence="4 5">
    <name type="scientific">Cyprinus carpio</name>
    <name type="common">Common carp</name>
    <dbReference type="NCBI Taxonomy" id="7962"/>
    <lineage>
        <taxon>Eukaryota</taxon>
        <taxon>Metazoa</taxon>
        <taxon>Chordata</taxon>
        <taxon>Craniata</taxon>
        <taxon>Vertebrata</taxon>
        <taxon>Euteleostomi</taxon>
        <taxon>Actinopterygii</taxon>
        <taxon>Neopterygii</taxon>
        <taxon>Teleostei</taxon>
        <taxon>Ostariophysi</taxon>
        <taxon>Cypriniformes</taxon>
        <taxon>Cyprinidae</taxon>
        <taxon>Cyprininae</taxon>
        <taxon>Cyprinus</taxon>
    </lineage>
</organism>
<dbReference type="PROSITE" id="PS00615">
    <property type="entry name" value="C_TYPE_LECTIN_1"/>
    <property type="match status" value="1"/>
</dbReference>
<keyword evidence="1" id="KW-1015">Disulfide bond</keyword>
<dbReference type="InterPro" id="IPR016187">
    <property type="entry name" value="CTDL_fold"/>
</dbReference>
<dbReference type="Gene3D" id="3.10.100.10">
    <property type="entry name" value="Mannose-Binding Protein A, subunit A"/>
    <property type="match status" value="1"/>
</dbReference>
<dbReference type="InterPro" id="IPR016186">
    <property type="entry name" value="C-type_lectin-like/link_sf"/>
</dbReference>
<keyword evidence="2" id="KW-0812">Transmembrane</keyword>
<evidence type="ECO:0000256" key="1">
    <source>
        <dbReference type="ARBA" id="ARBA00023157"/>
    </source>
</evidence>
<evidence type="ECO:0000313" key="4">
    <source>
        <dbReference type="Ensembl" id="ENSCCRP00010110532.1"/>
    </source>
</evidence>
<keyword evidence="2" id="KW-0472">Membrane</keyword>
<dbReference type="InterPro" id="IPR050111">
    <property type="entry name" value="C-type_lectin/snaclec_domain"/>
</dbReference>
<keyword evidence="2" id="KW-1133">Transmembrane helix</keyword>
<feature type="transmembrane region" description="Helical" evidence="2">
    <location>
        <begin position="28"/>
        <end position="45"/>
    </location>
</feature>
<dbReference type="AlphaFoldDB" id="A0A8C1PX57"/>
<dbReference type="InterPro" id="IPR018378">
    <property type="entry name" value="C-type_lectin_CS"/>
</dbReference>
<dbReference type="Pfam" id="PF00059">
    <property type="entry name" value="Lectin_C"/>
    <property type="match status" value="1"/>
</dbReference>
<accession>A0A8C1PX57</accession>
<dbReference type="CDD" id="cd00037">
    <property type="entry name" value="CLECT"/>
    <property type="match status" value="1"/>
</dbReference>
<keyword evidence="5" id="KW-1185">Reference proteome</keyword>
<dbReference type="PANTHER" id="PTHR22803">
    <property type="entry name" value="MANNOSE, PHOSPHOLIPASE, LECTIN RECEPTOR RELATED"/>
    <property type="match status" value="1"/>
</dbReference>
<dbReference type="SUPFAM" id="SSF56436">
    <property type="entry name" value="C-type lectin-like"/>
    <property type="match status" value="1"/>
</dbReference>
<dbReference type="SMART" id="SM00034">
    <property type="entry name" value="CLECT"/>
    <property type="match status" value="1"/>
</dbReference>
<evidence type="ECO:0000259" key="3">
    <source>
        <dbReference type="PROSITE" id="PS50041"/>
    </source>
</evidence>
<dbReference type="Ensembl" id="ENSCCRT00010122983.1">
    <property type="protein sequence ID" value="ENSCCRP00010110532.1"/>
    <property type="gene ID" value="ENSCCRG00010048694.1"/>
</dbReference>
<name>A0A8C1PX57_CYPCA</name>
<dbReference type="InterPro" id="IPR001304">
    <property type="entry name" value="C-type_lectin-like"/>
</dbReference>
<dbReference type="Proteomes" id="UP000694427">
    <property type="component" value="Unplaced"/>
</dbReference>
<protein>
    <recommendedName>
        <fullName evidence="3">C-type lectin domain-containing protein</fullName>
    </recommendedName>
</protein>
<reference evidence="4" key="2">
    <citation type="submission" date="2025-09" db="UniProtKB">
        <authorList>
            <consortium name="Ensembl"/>
        </authorList>
    </citation>
    <scope>IDENTIFICATION</scope>
</reference>
<dbReference type="PROSITE" id="PS50041">
    <property type="entry name" value="C_TYPE_LECTIN_2"/>
    <property type="match status" value="1"/>
</dbReference>
<feature type="domain" description="C-type lectin" evidence="3">
    <location>
        <begin position="79"/>
        <end position="193"/>
    </location>
</feature>